<dbReference type="Pfam" id="PF16344">
    <property type="entry name" value="FecR_C"/>
    <property type="match status" value="1"/>
</dbReference>
<evidence type="ECO:0000259" key="2">
    <source>
        <dbReference type="Pfam" id="PF04773"/>
    </source>
</evidence>
<evidence type="ECO:0000313" key="4">
    <source>
        <dbReference type="EMBL" id="MFC0318019.1"/>
    </source>
</evidence>
<keyword evidence="1" id="KW-0472">Membrane</keyword>
<dbReference type="PANTHER" id="PTHR30273">
    <property type="entry name" value="PERIPLASMIC SIGNAL SENSOR AND SIGMA FACTOR ACTIVATOR FECR-RELATED"/>
    <property type="match status" value="1"/>
</dbReference>
<feature type="domain" description="FecR protein" evidence="2">
    <location>
        <begin position="141"/>
        <end position="230"/>
    </location>
</feature>
<dbReference type="InterPro" id="IPR006860">
    <property type="entry name" value="FecR"/>
</dbReference>
<sequence length="356" mass="40115">MQHYRHYKTVDFLTDDNFADWVRFPRPDSDRHWQEVFVLFPALVPFAEEARQMLLHMQIKPINGGTDDLQKNILDKAFDADNVTTKKIGALQGKLYKWGAAALIVLVSGLILWKGLVTRSTKLEVVIAKDGGVKRVKNSADMALLVQLPDQSTVILQPKSQLSYQVDSFAVKRAVYLTGEAFFDITKNEQQPFVVNTDQLSTVVLGTSFFIDAKPGVADHHVVVTSGSVRVKERIHRAKSRPDESDGLLLKAGEETRTQGDHSLVAIPSREALHMQDDFEKAFDFQNISMDRVAKIIQEYYGVPVRIESQVLTNRTITAFLGKVSLQEKLDLIAKAVEARYQLEDGMVIFTLKNQQ</sequence>
<organism evidence="4 5">
    <name type="scientific">Olivibacter oleidegradans</name>
    <dbReference type="NCBI Taxonomy" id="760123"/>
    <lineage>
        <taxon>Bacteria</taxon>
        <taxon>Pseudomonadati</taxon>
        <taxon>Bacteroidota</taxon>
        <taxon>Sphingobacteriia</taxon>
        <taxon>Sphingobacteriales</taxon>
        <taxon>Sphingobacteriaceae</taxon>
        <taxon>Olivibacter</taxon>
    </lineage>
</organism>
<protein>
    <submittedName>
        <fullName evidence="4">FecR family protein</fullName>
    </submittedName>
</protein>
<name>A0ABV6HGM0_9SPHI</name>
<proteinExistence type="predicted"/>
<dbReference type="Proteomes" id="UP001589774">
    <property type="component" value="Unassembled WGS sequence"/>
</dbReference>
<evidence type="ECO:0000313" key="5">
    <source>
        <dbReference type="Proteomes" id="UP001589774"/>
    </source>
</evidence>
<dbReference type="Gene3D" id="3.55.50.30">
    <property type="match status" value="1"/>
</dbReference>
<reference evidence="4 5" key="1">
    <citation type="submission" date="2024-09" db="EMBL/GenBank/DDBJ databases">
        <authorList>
            <person name="Sun Q."/>
            <person name="Mori K."/>
        </authorList>
    </citation>
    <scope>NUCLEOTIDE SEQUENCE [LARGE SCALE GENOMIC DNA]</scope>
    <source>
        <strain evidence="4 5">CCM 7765</strain>
    </source>
</reference>
<dbReference type="InterPro" id="IPR032508">
    <property type="entry name" value="FecR_C"/>
</dbReference>
<accession>A0ABV6HGM0</accession>
<keyword evidence="5" id="KW-1185">Reference proteome</keyword>
<keyword evidence="1" id="KW-1133">Transmembrane helix</keyword>
<comment type="caution">
    <text evidence="4">The sequence shown here is derived from an EMBL/GenBank/DDBJ whole genome shotgun (WGS) entry which is preliminary data.</text>
</comment>
<evidence type="ECO:0000259" key="3">
    <source>
        <dbReference type="Pfam" id="PF16344"/>
    </source>
</evidence>
<evidence type="ECO:0000256" key="1">
    <source>
        <dbReference type="SAM" id="Phobius"/>
    </source>
</evidence>
<dbReference type="InterPro" id="IPR012373">
    <property type="entry name" value="Ferrdict_sens_TM"/>
</dbReference>
<dbReference type="Gene3D" id="2.60.120.1440">
    <property type="match status" value="1"/>
</dbReference>
<gene>
    <name evidence="4" type="ORF">ACFFI0_06850</name>
</gene>
<dbReference type="Pfam" id="PF04773">
    <property type="entry name" value="FecR"/>
    <property type="match status" value="1"/>
</dbReference>
<dbReference type="RefSeq" id="WP_130856119.1">
    <property type="nucleotide sequence ID" value="NZ_JBHLWO010000001.1"/>
</dbReference>
<keyword evidence="1" id="KW-0812">Transmembrane</keyword>
<dbReference type="PANTHER" id="PTHR30273:SF2">
    <property type="entry name" value="PROTEIN FECR"/>
    <property type="match status" value="1"/>
</dbReference>
<feature type="domain" description="Protein FecR C-terminal" evidence="3">
    <location>
        <begin position="283"/>
        <end position="349"/>
    </location>
</feature>
<dbReference type="EMBL" id="JBHLWO010000001">
    <property type="protein sequence ID" value="MFC0318019.1"/>
    <property type="molecule type" value="Genomic_DNA"/>
</dbReference>
<feature type="transmembrane region" description="Helical" evidence="1">
    <location>
        <begin position="95"/>
        <end position="113"/>
    </location>
</feature>